<protein>
    <submittedName>
        <fullName evidence="1">Uncharacterized protein</fullName>
    </submittedName>
</protein>
<organism evidence="1">
    <name type="scientific">Desulfovibrio sp. U5L</name>
    <dbReference type="NCBI Taxonomy" id="596152"/>
    <lineage>
        <taxon>Bacteria</taxon>
        <taxon>Pseudomonadati</taxon>
        <taxon>Thermodesulfobacteriota</taxon>
        <taxon>Desulfovibrionia</taxon>
        <taxon>Desulfovibrionales</taxon>
        <taxon>Desulfovibrionaceae</taxon>
        <taxon>Desulfovibrio</taxon>
    </lineage>
</organism>
<gene>
    <name evidence="1" type="ORF">DesU5LDRAFT_3949</name>
</gene>
<dbReference type="AlphaFoldDB" id="I2Q6Z9"/>
<evidence type="ECO:0000313" key="1">
    <source>
        <dbReference type="EMBL" id="EIG55555.1"/>
    </source>
</evidence>
<sequence>MTAAGLLAVALAVFLAAIGALAFVVVRVVEVLDPQNPPALP</sequence>
<accession>I2Q6Z9</accession>
<reference evidence="1" key="1">
    <citation type="submission" date="2011-11" db="EMBL/GenBank/DDBJ databases">
        <title>Improved High-Quality Draft sequence of Desulfovibrio sp. U5L.</title>
        <authorList>
            <consortium name="US DOE Joint Genome Institute"/>
            <person name="Lucas S."/>
            <person name="Han J."/>
            <person name="Lapidus A."/>
            <person name="Cheng J.-F."/>
            <person name="Goodwin L."/>
            <person name="Pitluck S."/>
            <person name="Peters L."/>
            <person name="Ovchinnikova G."/>
            <person name="Held B."/>
            <person name="Detter J.C."/>
            <person name="Han C."/>
            <person name="Tapia R."/>
            <person name="Land M."/>
            <person name="Hauser L."/>
            <person name="Kyrpides N."/>
            <person name="Ivanova N."/>
            <person name="Pagani I."/>
            <person name="Gabster J."/>
            <person name="Walker C."/>
            <person name="Stolyar S."/>
            <person name="Stahl D."/>
            <person name="Arkin A."/>
            <person name="Dehal P."/>
            <person name="Hazen T."/>
            <person name="Woyke T."/>
        </authorList>
    </citation>
    <scope>NUCLEOTIDE SEQUENCE [LARGE SCALE GENOMIC DNA]</scope>
    <source>
        <strain evidence="1">U5L</strain>
    </source>
</reference>
<name>I2Q6Z9_9BACT</name>
<dbReference type="HOGENOM" id="CLU_3269123_0_0_7"/>
<proteinExistence type="predicted"/>
<dbReference type="EMBL" id="JH600068">
    <property type="protein sequence ID" value="EIG55555.1"/>
    <property type="molecule type" value="Genomic_DNA"/>
</dbReference>
<dbReference type="STRING" id="596152.DesU5LDRAFT_3949"/>